<evidence type="ECO:0000313" key="3">
    <source>
        <dbReference type="Proteomes" id="UP000054988"/>
    </source>
</evidence>
<dbReference type="EMBL" id="LATX01000529">
    <property type="protein sequence ID" value="KTB46002.1"/>
    <property type="molecule type" value="Genomic_DNA"/>
</dbReference>
<feature type="compositionally biased region" description="Basic residues" evidence="1">
    <location>
        <begin position="106"/>
        <end position="118"/>
    </location>
</feature>
<proteinExistence type="predicted"/>
<organism evidence="2 3">
    <name type="scientific">Moniliophthora roreri</name>
    <name type="common">Frosty pod rot fungus</name>
    <name type="synonym">Monilia roreri</name>
    <dbReference type="NCBI Taxonomy" id="221103"/>
    <lineage>
        <taxon>Eukaryota</taxon>
        <taxon>Fungi</taxon>
        <taxon>Dikarya</taxon>
        <taxon>Basidiomycota</taxon>
        <taxon>Agaricomycotina</taxon>
        <taxon>Agaricomycetes</taxon>
        <taxon>Agaricomycetidae</taxon>
        <taxon>Agaricales</taxon>
        <taxon>Marasmiineae</taxon>
        <taxon>Marasmiaceae</taxon>
        <taxon>Moniliophthora</taxon>
    </lineage>
</organism>
<evidence type="ECO:0000256" key="1">
    <source>
        <dbReference type="SAM" id="MobiDB-lite"/>
    </source>
</evidence>
<name>A0A0W0GBS2_MONRR</name>
<gene>
    <name evidence="2" type="ORF">WG66_1432</name>
</gene>
<sequence length="118" mass="13341">MSFPDAAFATLQYSRIDKMLPVPILTIRTLPSGANDGQGTSHYQIGREYMDSSTNNCSVLRLACHLQSSKYIFKKFRILYGLACGRHFEVRHSTPTPMLRGTNHGINRRTQKHKAFAP</sequence>
<feature type="region of interest" description="Disordered" evidence="1">
    <location>
        <begin position="95"/>
        <end position="118"/>
    </location>
</feature>
<dbReference type="Proteomes" id="UP000054988">
    <property type="component" value="Unassembled WGS sequence"/>
</dbReference>
<protein>
    <submittedName>
        <fullName evidence="2">Uncharacterized protein</fullName>
    </submittedName>
</protein>
<reference evidence="2 3" key="1">
    <citation type="submission" date="2015-12" db="EMBL/GenBank/DDBJ databases">
        <title>Draft genome sequence of Moniliophthora roreri, the causal agent of frosty pod rot of cacao.</title>
        <authorList>
            <person name="Aime M.C."/>
            <person name="Diaz-Valderrama J.R."/>
            <person name="Kijpornyongpan T."/>
            <person name="Phillips-Mora W."/>
        </authorList>
    </citation>
    <scope>NUCLEOTIDE SEQUENCE [LARGE SCALE GENOMIC DNA]</scope>
    <source>
        <strain evidence="2 3">MCA 2952</strain>
    </source>
</reference>
<dbReference type="AlphaFoldDB" id="A0A0W0GBS2"/>
<accession>A0A0W0GBS2</accession>
<comment type="caution">
    <text evidence="2">The sequence shown here is derived from an EMBL/GenBank/DDBJ whole genome shotgun (WGS) entry which is preliminary data.</text>
</comment>
<evidence type="ECO:0000313" key="2">
    <source>
        <dbReference type="EMBL" id="KTB46002.1"/>
    </source>
</evidence>